<gene>
    <name evidence="1" type="ORF">MW7_000490</name>
</gene>
<name>A0ACD3SUE8_9BURK</name>
<accession>A0ACD3SUE8</accession>
<reference evidence="1" key="1">
    <citation type="submission" date="2019-05" db="EMBL/GenBank/DDBJ databases">
        <title>Revised genome assembly of Burkholderiaceae (previously Ralstonia) sp. PBA.</title>
        <authorList>
            <person name="Gan H.M."/>
        </authorList>
    </citation>
    <scope>NUCLEOTIDE SEQUENCE</scope>
    <source>
        <strain evidence="1">PBA</strain>
    </source>
</reference>
<sequence length="390" mass="43840">MGQAIEPIELGEVCERIGVGLAIAVTPYMADGGGKLIRNQNIRPNKFDASSVVYLDPDFALSQESKTIRAGDVVIVRTGANIGDACVVPGDFDGAQSFTTLVVRTDKNKLQPEFLAQYINSDFGRAEVERLMAGGGKGNLNSGELEKLRIRLLPMWQQEYAAEVLGIWDSAVEKTERLIDELENRFAWSCKKMYARKKHWSECRLKDFFIETKTFHGDGDFLIGSIGKKGIRPRNEVYSKDLSESHEKNILVKKDCICFGLASDSIAYGVNLTDTVYSVSPAYRTFKIGGVDPRFLDNYLRVFNKRLSKKYLITSARQGKSIDFDGLLHEPCYFPSLQEQQEISTNIGFMQKELNVLQGLLEQYKYQKRGLMKRLLTGKVSVRDPEEVAA</sequence>
<organism evidence="1 2">
    <name type="scientific">Imbroritus primus</name>
    <dbReference type="NCBI Taxonomy" id="3058603"/>
    <lineage>
        <taxon>Bacteria</taxon>
        <taxon>Pseudomonadati</taxon>
        <taxon>Pseudomonadota</taxon>
        <taxon>Betaproteobacteria</taxon>
        <taxon>Burkholderiales</taxon>
        <taxon>Burkholderiaceae</taxon>
        <taxon>Imbroritus</taxon>
    </lineage>
</organism>
<protein>
    <submittedName>
        <fullName evidence="1">Uncharacterized protein</fullName>
    </submittedName>
</protein>
<keyword evidence="2" id="KW-1185">Reference proteome</keyword>
<dbReference type="Proteomes" id="UP000004277">
    <property type="component" value="Unassembled WGS sequence"/>
</dbReference>
<proteinExistence type="predicted"/>
<comment type="caution">
    <text evidence="1">The sequence shown here is derived from an EMBL/GenBank/DDBJ whole genome shotgun (WGS) entry which is preliminary data.</text>
</comment>
<evidence type="ECO:0000313" key="1">
    <source>
        <dbReference type="EMBL" id="TMS59862.1"/>
    </source>
</evidence>
<dbReference type="EMBL" id="AKCV02000002">
    <property type="protein sequence ID" value="TMS59862.1"/>
    <property type="molecule type" value="Genomic_DNA"/>
</dbReference>
<evidence type="ECO:0000313" key="2">
    <source>
        <dbReference type="Proteomes" id="UP000004277"/>
    </source>
</evidence>